<evidence type="ECO:0000256" key="4">
    <source>
        <dbReference type="ARBA" id="ARBA00023253"/>
    </source>
</evidence>
<evidence type="ECO:0000313" key="9">
    <source>
        <dbReference type="EMBL" id="KAJ9166623.1"/>
    </source>
</evidence>
<comment type="caution">
    <text evidence="9">The sequence shown here is derived from an EMBL/GenBank/DDBJ whole genome shotgun (WGS) entry which is preliminary data.</text>
</comment>
<evidence type="ECO:0000256" key="6">
    <source>
        <dbReference type="ARBA" id="ARBA00030350"/>
    </source>
</evidence>
<dbReference type="PANTHER" id="PTHR31288:SF8">
    <property type="entry name" value="O-FUCOSYLTRANSFERASE 10-RELATED"/>
    <property type="match status" value="1"/>
</dbReference>
<feature type="transmembrane region" description="Helical" evidence="8">
    <location>
        <begin position="105"/>
        <end position="128"/>
    </location>
</feature>
<feature type="region of interest" description="Disordered" evidence="7">
    <location>
        <begin position="44"/>
        <end position="72"/>
    </location>
</feature>
<dbReference type="PANTHER" id="PTHR31288">
    <property type="entry name" value="O-FUCOSYLTRANSFERASE FAMILY PROTEIN"/>
    <property type="match status" value="1"/>
</dbReference>
<evidence type="ECO:0000256" key="8">
    <source>
        <dbReference type="SAM" id="Phobius"/>
    </source>
</evidence>
<keyword evidence="8" id="KW-1133">Transmembrane helix</keyword>
<evidence type="ECO:0000313" key="10">
    <source>
        <dbReference type="Proteomes" id="UP001174677"/>
    </source>
</evidence>
<dbReference type="InterPro" id="IPR019378">
    <property type="entry name" value="GDP-Fuc_O-FucTrfase"/>
</dbReference>
<evidence type="ECO:0000256" key="3">
    <source>
        <dbReference type="ARBA" id="ARBA00022679"/>
    </source>
</evidence>
<gene>
    <name evidence="9" type="ORF">P3X46_021343</name>
</gene>
<keyword evidence="2" id="KW-0328">Glycosyltransferase</keyword>
<dbReference type="InterPro" id="IPR024709">
    <property type="entry name" value="FucosylTrfase_pln"/>
</dbReference>
<dbReference type="PIRSF" id="PIRSF009360">
    <property type="entry name" value="UCP009360"/>
    <property type="match status" value="1"/>
</dbReference>
<accession>A0ABQ9LGG9</accession>
<organism evidence="9 10">
    <name type="scientific">Hevea brasiliensis</name>
    <name type="common">Para rubber tree</name>
    <name type="synonym">Siphonia brasiliensis</name>
    <dbReference type="NCBI Taxonomy" id="3981"/>
    <lineage>
        <taxon>Eukaryota</taxon>
        <taxon>Viridiplantae</taxon>
        <taxon>Streptophyta</taxon>
        <taxon>Embryophyta</taxon>
        <taxon>Tracheophyta</taxon>
        <taxon>Spermatophyta</taxon>
        <taxon>Magnoliopsida</taxon>
        <taxon>eudicotyledons</taxon>
        <taxon>Gunneridae</taxon>
        <taxon>Pentapetalae</taxon>
        <taxon>rosids</taxon>
        <taxon>fabids</taxon>
        <taxon>Malpighiales</taxon>
        <taxon>Euphorbiaceae</taxon>
        <taxon>Crotonoideae</taxon>
        <taxon>Micrandreae</taxon>
        <taxon>Hevea</taxon>
    </lineage>
</organism>
<dbReference type="CDD" id="cd11299">
    <property type="entry name" value="O-FucT_plant"/>
    <property type="match status" value="1"/>
</dbReference>
<protein>
    <recommendedName>
        <fullName evidence="6">O-fucosyltransferase family protein</fullName>
    </recommendedName>
</protein>
<proteinExistence type="inferred from homology"/>
<evidence type="ECO:0000256" key="7">
    <source>
        <dbReference type="SAM" id="MobiDB-lite"/>
    </source>
</evidence>
<evidence type="ECO:0000256" key="1">
    <source>
        <dbReference type="ARBA" id="ARBA00007737"/>
    </source>
</evidence>
<comment type="similarity">
    <text evidence="1">Belongs to the glycosyltransferase GT106 family.</text>
</comment>
<evidence type="ECO:0000256" key="2">
    <source>
        <dbReference type="ARBA" id="ARBA00022676"/>
    </source>
</evidence>
<sequence>MQSKPIFFAFSAHKKQTLLSLCLSIRIAINTATAMKAKVHNGNGNTGCASEGSGDSNSPSPPPSPRRHLQTGISQCRRRLRSKVQSHFRRENLTAGIFLRWNIRYLLLLPLLYISGLIMCVGPFSGLLQPNLPGSVYRSHELFAKLWPDIAADNSTAIELSSLWKFKRRLKVQRPCPNSTARQHFAANEESSGPNGYLIIEANGGLNQQRSAICNAVALAGLLNAILVIPHFEFNSVWRDPSEFKDIYDEDHFIATLEGHVKVVKQLPDEVMERYDYNISSIPNIRVQAWAPANYYLGEVYPVLQEKGVIRIAPFANRLAMSIPPHIQLLRCMANYKALRFSSPISTLAHKLVDRMIEKSSRTGGKYVSIHLRFEEDMVAFSCCVYDGGDAEKHKMDSIREIGWKRKFKRKDRAIIPGLNRIEGKCPLTPLEVGMVLRGMGFDNNTSIYLASGKIYKAERHLAPLLQMFPLLYTKESLATPDELAPFEGYSSRLAALDYTVCLFSEVFMTTQGGNFPHFLMGQRRFLFDGHAKTIRPDKRKLVVLLQDMEISWKAFKDQMEMMLKESDRQGVMVPRVRKINRKTSIYTYPLPECGCLLSYNSSLKLTHTTSMRKSTR</sequence>
<name>A0ABQ9LGG9_HEVBR</name>
<dbReference type="EMBL" id="JARPOI010000012">
    <property type="protein sequence ID" value="KAJ9166623.1"/>
    <property type="molecule type" value="Genomic_DNA"/>
</dbReference>
<keyword evidence="8" id="KW-0812">Transmembrane</keyword>
<keyword evidence="5" id="KW-0119">Carbohydrate metabolism</keyword>
<keyword evidence="3" id="KW-0808">Transferase</keyword>
<dbReference type="Proteomes" id="UP001174677">
    <property type="component" value="Chromosome 12"/>
</dbReference>
<dbReference type="Pfam" id="PF10250">
    <property type="entry name" value="O-FucT"/>
    <property type="match status" value="1"/>
</dbReference>
<reference evidence="9 10" key="1">
    <citation type="journal article" date="2023" name="Plant Biotechnol. J.">
        <title>Chromosome-level wild Hevea brasiliensis genome provides new tools for genomic-assisted breeding and valuable loci to elevate rubber yield.</title>
        <authorList>
            <person name="Cheng H."/>
            <person name="Song X."/>
            <person name="Hu Y."/>
            <person name="Wu T."/>
            <person name="Yang Q."/>
            <person name="An Z."/>
            <person name="Feng S."/>
            <person name="Deng Z."/>
            <person name="Wu W."/>
            <person name="Zeng X."/>
            <person name="Tu M."/>
            <person name="Wang X."/>
            <person name="Huang H."/>
        </authorList>
    </citation>
    <scope>NUCLEOTIDE SEQUENCE [LARGE SCALE GENOMIC DNA]</scope>
    <source>
        <strain evidence="9">MT/VB/25A 57/8</strain>
    </source>
</reference>
<evidence type="ECO:0000256" key="5">
    <source>
        <dbReference type="ARBA" id="ARBA00023277"/>
    </source>
</evidence>
<keyword evidence="10" id="KW-1185">Reference proteome</keyword>
<keyword evidence="8" id="KW-0472">Membrane</keyword>
<keyword evidence="4" id="KW-0294">Fucose metabolism</keyword>